<dbReference type="PANTHER" id="PTHR19143:SF394">
    <property type="entry name" value="ANGIOPOIETIN-RELATED PROTEIN 3-LIKE"/>
    <property type="match status" value="1"/>
</dbReference>
<keyword evidence="1" id="KW-1015">Disulfide bond</keyword>
<dbReference type="PROSITE" id="PS00514">
    <property type="entry name" value="FIBRINOGEN_C_1"/>
    <property type="match status" value="1"/>
</dbReference>
<organism evidence="4 5">
    <name type="scientific">Meganyctiphanes norvegica</name>
    <name type="common">Northern krill</name>
    <name type="synonym">Thysanopoda norvegica</name>
    <dbReference type="NCBI Taxonomy" id="48144"/>
    <lineage>
        <taxon>Eukaryota</taxon>
        <taxon>Metazoa</taxon>
        <taxon>Ecdysozoa</taxon>
        <taxon>Arthropoda</taxon>
        <taxon>Crustacea</taxon>
        <taxon>Multicrustacea</taxon>
        <taxon>Malacostraca</taxon>
        <taxon>Eumalacostraca</taxon>
        <taxon>Eucarida</taxon>
        <taxon>Euphausiacea</taxon>
        <taxon>Euphausiidae</taxon>
        <taxon>Meganyctiphanes</taxon>
    </lineage>
</organism>
<evidence type="ECO:0000259" key="3">
    <source>
        <dbReference type="SMART" id="SM00186"/>
    </source>
</evidence>
<sequence>ISPIKKSIDKKLLFMGRTYIIPYVFISPSMAPKAAKIYYNKGDHTDKKFDELSEKHANELLVHLGKISNLEKDVLEKNEMMITLENSLRESNTSIVELQKDNTEMLYQQDALSQYNRRDSIKLFGIPHDKEEDINKIVKDVAKHLGVELEDKDISNNELYEAKRILCTNTCTKYSNLAIYEDITPLRNRILYNLRHKKDSVDNKKFNWDSQRKKSTKFRHSGWWYKSCTYANLNGRYYLSADSDNGTGPSDSMYWYDFRGFDSLKSSTMMIRPHPYTSANLTEPSHQDQDDISNSKQYLMF</sequence>
<reference evidence="4 5" key="1">
    <citation type="submission" date="2024-05" db="EMBL/GenBank/DDBJ databases">
        <authorList>
            <person name="Wallberg A."/>
        </authorList>
    </citation>
    <scope>NUCLEOTIDE SEQUENCE [LARGE SCALE GENOMIC DNA]</scope>
</reference>
<dbReference type="Pfam" id="PF00147">
    <property type="entry name" value="Fibrinogen_C"/>
    <property type="match status" value="1"/>
</dbReference>
<feature type="non-terminal residue" evidence="4">
    <location>
        <position position="301"/>
    </location>
</feature>
<dbReference type="SUPFAM" id="SSF56496">
    <property type="entry name" value="Fibrinogen C-terminal domain-like"/>
    <property type="match status" value="1"/>
</dbReference>
<dbReference type="PANTHER" id="PTHR19143">
    <property type="entry name" value="FIBRINOGEN/TENASCIN/ANGIOPOEITIN"/>
    <property type="match status" value="1"/>
</dbReference>
<dbReference type="AlphaFoldDB" id="A0AAV2SUC6"/>
<protein>
    <recommendedName>
        <fullName evidence="3">Fibrinogen C-terminal domain-containing protein</fullName>
    </recommendedName>
</protein>
<feature type="region of interest" description="Disordered" evidence="2">
    <location>
        <begin position="278"/>
        <end position="301"/>
    </location>
</feature>
<accession>A0AAV2SUC6</accession>
<feature type="domain" description="Fibrinogen C-terminal" evidence="3">
    <location>
        <begin position="97"/>
        <end position="274"/>
    </location>
</feature>
<evidence type="ECO:0000256" key="1">
    <source>
        <dbReference type="ARBA" id="ARBA00023157"/>
    </source>
</evidence>
<dbReference type="SMART" id="SM00186">
    <property type="entry name" value="FBG"/>
    <property type="match status" value="1"/>
</dbReference>
<feature type="non-terminal residue" evidence="4">
    <location>
        <position position="1"/>
    </location>
</feature>
<comment type="caution">
    <text evidence="4">The sequence shown here is derived from an EMBL/GenBank/DDBJ whole genome shotgun (WGS) entry which is preliminary data.</text>
</comment>
<gene>
    <name evidence="4" type="ORF">MNOR_LOCUS40561</name>
</gene>
<dbReference type="InterPro" id="IPR050373">
    <property type="entry name" value="Fibrinogen_C-term_domain"/>
</dbReference>
<keyword evidence="5" id="KW-1185">Reference proteome</keyword>
<dbReference type="EMBL" id="CAXKWB010126459">
    <property type="protein sequence ID" value="CAL4239697.1"/>
    <property type="molecule type" value="Genomic_DNA"/>
</dbReference>
<evidence type="ECO:0000313" key="4">
    <source>
        <dbReference type="EMBL" id="CAL4239697.1"/>
    </source>
</evidence>
<feature type="compositionally biased region" description="Polar residues" evidence="2">
    <location>
        <begin position="292"/>
        <end position="301"/>
    </location>
</feature>
<dbReference type="GO" id="GO:0005615">
    <property type="term" value="C:extracellular space"/>
    <property type="evidence" value="ECO:0007669"/>
    <property type="project" value="TreeGrafter"/>
</dbReference>
<proteinExistence type="predicted"/>
<name>A0AAV2SUC6_MEGNR</name>
<dbReference type="InterPro" id="IPR036056">
    <property type="entry name" value="Fibrinogen-like_C"/>
</dbReference>
<dbReference type="Gene3D" id="3.90.215.10">
    <property type="entry name" value="Gamma Fibrinogen, chain A, domain 1"/>
    <property type="match status" value="1"/>
</dbReference>
<evidence type="ECO:0000313" key="5">
    <source>
        <dbReference type="Proteomes" id="UP001497623"/>
    </source>
</evidence>
<dbReference type="InterPro" id="IPR020837">
    <property type="entry name" value="Fibrinogen_CS"/>
</dbReference>
<dbReference type="InterPro" id="IPR002181">
    <property type="entry name" value="Fibrinogen_a/b/g_C_dom"/>
</dbReference>
<dbReference type="InterPro" id="IPR014716">
    <property type="entry name" value="Fibrinogen_a/b/g_C_1"/>
</dbReference>
<evidence type="ECO:0000256" key="2">
    <source>
        <dbReference type="SAM" id="MobiDB-lite"/>
    </source>
</evidence>
<dbReference type="Proteomes" id="UP001497623">
    <property type="component" value="Unassembled WGS sequence"/>
</dbReference>